<dbReference type="EMBL" id="PENG01000002">
    <property type="protein sequence ID" value="PJI26102.1"/>
    <property type="molecule type" value="Genomic_DNA"/>
</dbReference>
<accession>A0A2M8TQ88</accession>
<reference evidence="1 2" key="1">
    <citation type="submission" date="2017-11" db="EMBL/GenBank/DDBJ databases">
        <title>Genome sequencing of Prevotella intermedia KCOM 2832.</title>
        <authorList>
            <person name="Kook J.-K."/>
            <person name="Park S.-N."/>
            <person name="Lim Y.K."/>
        </authorList>
    </citation>
    <scope>NUCLEOTIDE SEQUENCE [LARGE SCALE GENOMIC DNA]</scope>
    <source>
        <strain evidence="1 2">KCOM 2832</strain>
    </source>
</reference>
<name>A0A2M8TQ88_PREIN</name>
<dbReference type="AlphaFoldDB" id="A0A2M8TQ88"/>
<organism evidence="1 2">
    <name type="scientific">Prevotella intermedia</name>
    <dbReference type="NCBI Taxonomy" id="28131"/>
    <lineage>
        <taxon>Bacteria</taxon>
        <taxon>Pseudomonadati</taxon>
        <taxon>Bacteroidota</taxon>
        <taxon>Bacteroidia</taxon>
        <taxon>Bacteroidales</taxon>
        <taxon>Prevotellaceae</taxon>
        <taxon>Prevotella</taxon>
    </lineage>
</organism>
<comment type="caution">
    <text evidence="1">The sequence shown here is derived from an EMBL/GenBank/DDBJ whole genome shotgun (WGS) entry which is preliminary data.</text>
</comment>
<gene>
    <name evidence="1" type="ORF">CTM58_10085</name>
</gene>
<sequence>MYNYLFINALQNLLFCIPKAAVLHGKSVGFALQKSRFRNVKAQLSLFKGIILTKRTIDCRILVIIFCTETNGCLLCLVWLSVDAFARQKSFVGIVMLHFLHIGYKVGIVD</sequence>
<protein>
    <submittedName>
        <fullName evidence="1">Uncharacterized protein</fullName>
    </submittedName>
</protein>
<evidence type="ECO:0000313" key="2">
    <source>
        <dbReference type="Proteomes" id="UP000229884"/>
    </source>
</evidence>
<dbReference type="Proteomes" id="UP000229884">
    <property type="component" value="Unassembled WGS sequence"/>
</dbReference>
<evidence type="ECO:0000313" key="1">
    <source>
        <dbReference type="EMBL" id="PJI26102.1"/>
    </source>
</evidence>
<proteinExistence type="predicted"/>